<dbReference type="InterPro" id="IPR043129">
    <property type="entry name" value="ATPase_NBD"/>
</dbReference>
<reference evidence="1 2" key="1">
    <citation type="submission" date="2023-08" db="EMBL/GenBank/DDBJ databases">
        <title>Black Yeasts Isolated from many extreme environments.</title>
        <authorList>
            <person name="Coleine C."/>
            <person name="Stajich J.E."/>
            <person name="Selbmann L."/>
        </authorList>
    </citation>
    <scope>NUCLEOTIDE SEQUENCE [LARGE SCALE GENOMIC DNA]</scope>
    <source>
        <strain evidence="1 2">CCFEE 5910</strain>
    </source>
</reference>
<comment type="caution">
    <text evidence="1">The sequence shown here is derived from an EMBL/GenBank/DDBJ whole genome shotgun (WGS) entry which is preliminary data.</text>
</comment>
<protein>
    <submittedName>
        <fullName evidence="1">Uncharacterized protein</fullName>
    </submittedName>
</protein>
<dbReference type="Gene3D" id="3.30.420.40">
    <property type="match status" value="2"/>
</dbReference>
<keyword evidence="2" id="KW-1185">Reference proteome</keyword>
<dbReference type="AlphaFoldDB" id="A0AAN7YEU4"/>
<sequence>MFDRKQPKVIYMPHGDAPASPATTMYRTPSSAHPSGSNFQPEIVVGIDFGMTCTGVAYSMAPDWSRPTTIQHWPGRLGHENRNKVATTIAYDSRTSKPASWGFLVDEDDPNLDIQQYFKLYLDPAHDDEFRNAPNLDDARRWYVDYLRCIHHAVCQHFDASYPRWRGKPIEFLFSVPTTWRNPGMIGELESLIRHAGFGERPEQKVVISLTEAEAAAVYASKQHYQSGEVFLVCDAGGGTTDVNVLKVASDTMLTPLSFVEGSAIGSSLIDYKMEERILERLESIKHHLLDEPVRIAEQMISSGGRFETFKCSFGTEALQVLDLLIPVPGLPQGKDFPQAGIFDGKMVITKQDLQKIFDEQVERICDLIDGELRKLQVEHAKEQVSYIVLSGGLGSSPYVRQWICKRYESGTFSNARNLRVLTALEPQLAVTHGLVIDRAQELKSGAGVFLERCCRNSYGVVVRAPYDPITHMGEDVVIDPRDGMKWAERQIDWIIKQGQRIDAREGIRQQHRLKLDLGKERHTWRTQIVCSSLPPTQLPKSMKWEGTKPVCVVESIIDGADLKLKNKHWYNLGKQYIRADFALKILIGPADLKFQLWGRDKQLSKSHDQIAVQWNPLNTRESVAMDQKVEMYKSY</sequence>
<evidence type="ECO:0000313" key="1">
    <source>
        <dbReference type="EMBL" id="KAK5083734.1"/>
    </source>
</evidence>
<gene>
    <name evidence="1" type="ORF">LTR05_006239</name>
</gene>
<dbReference type="CDD" id="cd10170">
    <property type="entry name" value="ASKHA_NBD_HSP70"/>
    <property type="match status" value="1"/>
</dbReference>
<dbReference type="PANTHER" id="PTHR42749">
    <property type="entry name" value="CELL SHAPE-DETERMINING PROTEIN MREB"/>
    <property type="match status" value="1"/>
</dbReference>
<proteinExistence type="predicted"/>
<dbReference type="Proteomes" id="UP001309876">
    <property type="component" value="Unassembled WGS sequence"/>
</dbReference>
<accession>A0AAN7YEU4</accession>
<evidence type="ECO:0000313" key="2">
    <source>
        <dbReference type="Proteomes" id="UP001309876"/>
    </source>
</evidence>
<organism evidence="1 2">
    <name type="scientific">Lithohypha guttulata</name>
    <dbReference type="NCBI Taxonomy" id="1690604"/>
    <lineage>
        <taxon>Eukaryota</taxon>
        <taxon>Fungi</taxon>
        <taxon>Dikarya</taxon>
        <taxon>Ascomycota</taxon>
        <taxon>Pezizomycotina</taxon>
        <taxon>Eurotiomycetes</taxon>
        <taxon>Chaetothyriomycetidae</taxon>
        <taxon>Chaetothyriales</taxon>
        <taxon>Trichomeriaceae</taxon>
        <taxon>Lithohypha</taxon>
    </lineage>
</organism>
<dbReference type="EMBL" id="JAVRRJ010000006">
    <property type="protein sequence ID" value="KAK5083734.1"/>
    <property type="molecule type" value="Genomic_DNA"/>
</dbReference>
<dbReference type="PANTHER" id="PTHR42749:SF1">
    <property type="entry name" value="CELL SHAPE-DETERMINING PROTEIN MREB"/>
    <property type="match status" value="1"/>
</dbReference>
<dbReference type="Gene3D" id="3.90.640.10">
    <property type="entry name" value="Actin, Chain A, domain 4"/>
    <property type="match status" value="1"/>
</dbReference>
<dbReference type="SUPFAM" id="SSF53067">
    <property type="entry name" value="Actin-like ATPase domain"/>
    <property type="match status" value="1"/>
</dbReference>
<name>A0AAN7YEU4_9EURO</name>